<dbReference type="Proteomes" id="UP000297407">
    <property type="component" value="Unassembled WGS sequence"/>
</dbReference>
<sequence>MRPGIQKQIIKSYICKMLQNLTHYIKVIQQEFIMFPQLFRYTVSSKKKAVYVGCTGMGNLGDEAILTALENYISGKFVLYEIPYKTPKAGHILRKWFLKKPDLIILGGGTIIKKGKKESYLKIINDQIKLYPKAQLAVLGPGVADEGFAGNFGLSIDTESWKTFLDACSFVSVRGILSKKQLEKWKVSSEINIFHDPAVYYARTSVMPKTKSKKIGINFAYIGNRIYGENPKLVETFAKEIVLRLIRDNWSVYLYPTTKSDLDYMLNGIGLKELEGISIYEDYIDIEKSLSFIESMDIFLGQRLHSIIFAANTGTPFHAIEYEPKTSDFLLTTGFEGYTTRTDALDVEEALQRISALYASINQEQQKIAGLMQAAQKEQKQCVEKLLSKY</sequence>
<dbReference type="GO" id="GO:0016740">
    <property type="term" value="F:transferase activity"/>
    <property type="evidence" value="ECO:0007669"/>
    <property type="project" value="UniProtKB-KW"/>
</dbReference>
<accession>A0A4Z0L7R4</accession>
<dbReference type="AlphaFoldDB" id="A0A4Z0L7R4"/>
<reference evidence="3 4" key="1">
    <citation type="submission" date="2019-04" db="EMBL/GenBank/DDBJ databases">
        <title>Flavobacterium sp. strain DS2-A Genome sequencing and assembly.</title>
        <authorList>
            <person name="Kim I."/>
        </authorList>
    </citation>
    <scope>NUCLEOTIDE SEQUENCE [LARGE SCALE GENOMIC DNA]</scope>
    <source>
        <strain evidence="3 4">DS2-A</strain>
    </source>
</reference>
<comment type="caution">
    <text evidence="3">The sequence shown here is derived from an EMBL/GenBank/DDBJ whole genome shotgun (WGS) entry which is preliminary data.</text>
</comment>
<evidence type="ECO:0000256" key="1">
    <source>
        <dbReference type="SAM" id="Coils"/>
    </source>
</evidence>
<dbReference type="EMBL" id="SRLH01000007">
    <property type="protein sequence ID" value="TGD57155.1"/>
    <property type="molecule type" value="Genomic_DNA"/>
</dbReference>
<keyword evidence="3" id="KW-0808">Transferase</keyword>
<name>A0A4Z0L7R4_9FLAO</name>
<protein>
    <submittedName>
        <fullName evidence="3">Polysaccharide pyruvyl transferase family protein</fullName>
    </submittedName>
</protein>
<dbReference type="InterPro" id="IPR007345">
    <property type="entry name" value="Polysacch_pyruvyl_Trfase"/>
</dbReference>
<proteinExistence type="predicted"/>
<evidence type="ECO:0000313" key="3">
    <source>
        <dbReference type="EMBL" id="TGD57155.1"/>
    </source>
</evidence>
<feature type="domain" description="Polysaccharide pyruvyl transferase" evidence="2">
    <location>
        <begin position="59"/>
        <end position="323"/>
    </location>
</feature>
<gene>
    <name evidence="3" type="ORF">E4635_13390</name>
</gene>
<dbReference type="Pfam" id="PF04230">
    <property type="entry name" value="PS_pyruv_trans"/>
    <property type="match status" value="1"/>
</dbReference>
<keyword evidence="4" id="KW-1185">Reference proteome</keyword>
<dbReference type="PANTHER" id="PTHR36836:SF1">
    <property type="entry name" value="COLANIC ACID BIOSYNTHESIS PROTEIN WCAK"/>
    <property type="match status" value="1"/>
</dbReference>
<evidence type="ECO:0000313" key="4">
    <source>
        <dbReference type="Proteomes" id="UP000297407"/>
    </source>
</evidence>
<dbReference type="PANTHER" id="PTHR36836">
    <property type="entry name" value="COLANIC ACID BIOSYNTHESIS PROTEIN WCAK"/>
    <property type="match status" value="1"/>
</dbReference>
<organism evidence="3 4">
    <name type="scientific">Flavobacterium humi</name>
    <dbReference type="NCBI Taxonomy" id="2562683"/>
    <lineage>
        <taxon>Bacteria</taxon>
        <taxon>Pseudomonadati</taxon>
        <taxon>Bacteroidota</taxon>
        <taxon>Flavobacteriia</taxon>
        <taxon>Flavobacteriales</taxon>
        <taxon>Flavobacteriaceae</taxon>
        <taxon>Flavobacterium</taxon>
    </lineage>
</organism>
<dbReference type="OrthoDB" id="3199616at2"/>
<evidence type="ECO:0000259" key="2">
    <source>
        <dbReference type="Pfam" id="PF04230"/>
    </source>
</evidence>
<keyword evidence="1" id="KW-0175">Coiled coil</keyword>
<feature type="coiled-coil region" evidence="1">
    <location>
        <begin position="347"/>
        <end position="381"/>
    </location>
</feature>